<reference evidence="2 3" key="1">
    <citation type="submission" date="2024-06" db="EMBL/GenBank/DDBJ databases">
        <title>The Natural Products Discovery Center: Release of the First 8490 Sequenced Strains for Exploring Actinobacteria Biosynthetic Diversity.</title>
        <authorList>
            <person name="Kalkreuter E."/>
            <person name="Kautsar S.A."/>
            <person name="Yang D."/>
            <person name="Bader C.D."/>
            <person name="Teijaro C.N."/>
            <person name="Fluegel L."/>
            <person name="Davis C.M."/>
            <person name="Simpson J.R."/>
            <person name="Lauterbach L."/>
            <person name="Steele A.D."/>
            <person name="Gui C."/>
            <person name="Meng S."/>
            <person name="Li G."/>
            <person name="Viehrig K."/>
            <person name="Ye F."/>
            <person name="Su P."/>
            <person name="Kiefer A.F."/>
            <person name="Nichols A."/>
            <person name="Cepeda A.J."/>
            <person name="Yan W."/>
            <person name="Fan B."/>
            <person name="Jiang Y."/>
            <person name="Adhikari A."/>
            <person name="Zheng C.-J."/>
            <person name="Schuster L."/>
            <person name="Cowan T.M."/>
            <person name="Smanski M.J."/>
            <person name="Chevrette M.G."/>
            <person name="De Carvalho L.P.S."/>
            <person name="Shen B."/>
        </authorList>
    </citation>
    <scope>NUCLEOTIDE SEQUENCE [LARGE SCALE GENOMIC DNA]</scope>
    <source>
        <strain evidence="2 3">NPDC000234</strain>
    </source>
</reference>
<dbReference type="InterPro" id="IPR011044">
    <property type="entry name" value="Quino_amine_DH_bsu"/>
</dbReference>
<feature type="chain" id="PRO_5047222350" description="Ig-like domain repeat protein" evidence="1">
    <location>
        <begin position="33"/>
        <end position="844"/>
    </location>
</feature>
<dbReference type="Proteomes" id="UP001474181">
    <property type="component" value="Unassembled WGS sequence"/>
</dbReference>
<evidence type="ECO:0008006" key="4">
    <source>
        <dbReference type="Google" id="ProtNLM"/>
    </source>
</evidence>
<keyword evidence="1" id="KW-0732">Signal</keyword>
<dbReference type="InterPro" id="IPR015943">
    <property type="entry name" value="WD40/YVTN_repeat-like_dom_sf"/>
</dbReference>
<accession>A0ABV1X622</accession>
<feature type="signal peptide" evidence="1">
    <location>
        <begin position="1"/>
        <end position="32"/>
    </location>
</feature>
<comment type="caution">
    <text evidence="2">The sequence shown here is derived from an EMBL/GenBank/DDBJ whole genome shotgun (WGS) entry which is preliminary data.</text>
</comment>
<protein>
    <recommendedName>
        <fullName evidence="4">Ig-like domain repeat protein</fullName>
    </recommendedName>
</protein>
<evidence type="ECO:0000313" key="2">
    <source>
        <dbReference type="EMBL" id="MER7184472.1"/>
    </source>
</evidence>
<keyword evidence="3" id="KW-1185">Reference proteome</keyword>
<evidence type="ECO:0000256" key="1">
    <source>
        <dbReference type="SAM" id="SignalP"/>
    </source>
</evidence>
<gene>
    <name evidence="2" type="ORF">ABT404_34270</name>
</gene>
<proteinExistence type="predicted"/>
<dbReference type="RefSeq" id="WP_350786620.1">
    <property type="nucleotide sequence ID" value="NZ_JBEPEK010000336.1"/>
</dbReference>
<dbReference type="Gene3D" id="2.130.10.10">
    <property type="entry name" value="YVTN repeat-like/Quinoprotein amine dehydrogenase"/>
    <property type="match status" value="1"/>
</dbReference>
<sequence length="844" mass="86583">MRLKQVSLSAAISVVAGLTTATVGLTAPAALADSTAALPLSHYAHMVADTAHQHLFFSQGAGSTGILVTDLSGTPVTTLTDEQGATGLALSADGSTLYAALADGDAVAAVDTATLTESARYATGTGSAPVSVAVAGGKVWYGYETSDGKGAIGSVDASGTVSTPSLSHWSVPPLLAAGGGVLAAEEPLQSLSHVATFDVTSGTATAKADTDVYGGTATGLQVTGDGARVLLAAAQQPALETYRTSDLLSGNSAPYYTGGVGPASLAIDTDGTIASAGTAGLYVYAGSGLAENHIPFPAGTTVAPAGLTWGGDGTTLYAVTRDSSGAYTLDVLGSAKLTDTTLTLNPPQYAAPTEQFTFTGALATRGLLPAGAALQVTRDGEPLPDVTVGADGTFGISDTLPDAGEYTYQVSYAGDATHRAATATQKVYVARLSTGIAFPEFDSATPHSVVFRDTLSTELRLGSLREGTEVDITRTNEDTQETVQLPSVTVDPATTEFTVTDDPKAAGRFTYHLSFAGDATHEPTTSDATIQISPYAPALTLKAPATATRAAALSLTGTLGDAPYPAGETVTVTRTDAAHTTTPATWTAPVAADGTITVKDTPDIGGADTYTVSYPGDASHQAATASAIVQVSRAKSTVTVTTDKATYAYDGTATVTAHLGTTYNGRTVSLYATPAGGRKTLLKTGTVDSKGNLKATYKLTHTTTFTASFAGDYRYAPATATHSAAAQVKIAEKLGSYYTSTTYSGVTYRVYHHTVQPQVVGTVTPDKSGQCMKFQAQEYYSGAWHTIGTSSCFSMTPGSTGVTHLILTHAVNQRFRVRTEYVHSTKDTSNADTWGGWLYLTVRN</sequence>
<dbReference type="SUPFAM" id="SSF50969">
    <property type="entry name" value="YVTN repeat-like/Quinoprotein amine dehydrogenase"/>
    <property type="match status" value="1"/>
</dbReference>
<organism evidence="2 3">
    <name type="scientific">Streptomyces hyaluromycini</name>
    <dbReference type="NCBI Taxonomy" id="1377993"/>
    <lineage>
        <taxon>Bacteria</taxon>
        <taxon>Bacillati</taxon>
        <taxon>Actinomycetota</taxon>
        <taxon>Actinomycetes</taxon>
        <taxon>Kitasatosporales</taxon>
        <taxon>Streptomycetaceae</taxon>
        <taxon>Streptomyces</taxon>
    </lineage>
</organism>
<dbReference type="EMBL" id="JBEPEK010000336">
    <property type="protein sequence ID" value="MER7184472.1"/>
    <property type="molecule type" value="Genomic_DNA"/>
</dbReference>
<name>A0ABV1X622_9ACTN</name>
<evidence type="ECO:0000313" key="3">
    <source>
        <dbReference type="Proteomes" id="UP001474181"/>
    </source>
</evidence>